<feature type="transmembrane region" description="Helical" evidence="6">
    <location>
        <begin position="50"/>
        <end position="69"/>
    </location>
</feature>
<evidence type="ECO:0000256" key="5">
    <source>
        <dbReference type="SAM" id="MobiDB-lite"/>
    </source>
</evidence>
<reference evidence="9" key="1">
    <citation type="journal article" date="2019" name="Int. J. Syst. Evol. Microbiol.">
        <title>The Global Catalogue of Microorganisms (GCM) 10K type strain sequencing project: providing services to taxonomists for standard genome sequencing and annotation.</title>
        <authorList>
            <consortium name="The Broad Institute Genomics Platform"/>
            <consortium name="The Broad Institute Genome Sequencing Center for Infectious Disease"/>
            <person name="Wu L."/>
            <person name="Ma J."/>
        </authorList>
    </citation>
    <scope>NUCLEOTIDE SEQUENCE [LARGE SCALE GENOMIC DNA]</scope>
    <source>
        <strain evidence="9">KCTC 42964</strain>
    </source>
</reference>
<feature type="transmembrane region" description="Helical" evidence="6">
    <location>
        <begin position="323"/>
        <end position="343"/>
    </location>
</feature>
<evidence type="ECO:0000256" key="4">
    <source>
        <dbReference type="ARBA" id="ARBA00023136"/>
    </source>
</evidence>
<evidence type="ECO:0000313" key="8">
    <source>
        <dbReference type="EMBL" id="MFC3229293.1"/>
    </source>
</evidence>
<dbReference type="GO" id="GO:0016874">
    <property type="term" value="F:ligase activity"/>
    <property type="evidence" value="ECO:0007669"/>
    <property type="project" value="UniProtKB-KW"/>
</dbReference>
<evidence type="ECO:0000259" key="7">
    <source>
        <dbReference type="Pfam" id="PF04932"/>
    </source>
</evidence>
<dbReference type="PANTHER" id="PTHR37422">
    <property type="entry name" value="TEICHURONIC ACID BIOSYNTHESIS PROTEIN TUAE"/>
    <property type="match status" value="1"/>
</dbReference>
<comment type="subcellular location">
    <subcellularLocation>
        <location evidence="1">Membrane</location>
        <topology evidence="1">Multi-pass membrane protein</topology>
    </subcellularLocation>
</comment>
<protein>
    <submittedName>
        <fullName evidence="8">O-antigen ligase family protein</fullName>
    </submittedName>
</protein>
<keyword evidence="4 6" id="KW-0472">Membrane</keyword>
<dbReference type="RefSeq" id="WP_379903352.1">
    <property type="nucleotide sequence ID" value="NZ_JBHRTR010000031.1"/>
</dbReference>
<sequence length="431" mass="46799">MIPAALLLLAPILVYASNGLTPLLALLALFYLPRVTQSLPGLTRLRQRYWWLPMAFLVFWASASAFWSLQPQDDLISGLQLGATMAIGVLVVRGLCLTPPPAARRMGLFLPLSVLLVALLAAAEILLDFPYTRRMLAQPPDYEGPDFLFLNNIARGMPMMLFLAWPAVYLLWFQQRRRLLAVLLLALVAAVLLYLPMGATKMALVASAAAGGLALLWPRIAIVLTCTGAVLVGLAMGALLFLAPPGEVATAAAGRLPDSWTHRLQIWRYTADHIAERPLEGFGFDASRRIGGQLVSPTRQVPLVTGNGGQRLPLHPHSMPLQVWLELGVIGLVAVAFLMFGVLRLIWRMAWDPPGTAMALATLVSWTVIASLSFGIWQTWWLNAAWLAVAAVVLARRMVADRDPSARAIQPAGTSDGITERIPASTSGRSS</sequence>
<dbReference type="EMBL" id="JBHRTR010000031">
    <property type="protein sequence ID" value="MFC3229293.1"/>
    <property type="molecule type" value="Genomic_DNA"/>
</dbReference>
<feature type="region of interest" description="Disordered" evidence="5">
    <location>
        <begin position="407"/>
        <end position="431"/>
    </location>
</feature>
<dbReference type="InterPro" id="IPR051533">
    <property type="entry name" value="WaaL-like"/>
</dbReference>
<feature type="transmembrane region" description="Helical" evidence="6">
    <location>
        <begin position="108"/>
        <end position="127"/>
    </location>
</feature>
<keyword evidence="8" id="KW-0436">Ligase</keyword>
<feature type="transmembrane region" description="Helical" evidence="6">
    <location>
        <begin position="179"/>
        <end position="195"/>
    </location>
</feature>
<dbReference type="PANTHER" id="PTHR37422:SF13">
    <property type="entry name" value="LIPOPOLYSACCHARIDE BIOSYNTHESIS PROTEIN PA4999-RELATED"/>
    <property type="match status" value="1"/>
</dbReference>
<dbReference type="Proteomes" id="UP001595528">
    <property type="component" value="Unassembled WGS sequence"/>
</dbReference>
<feature type="transmembrane region" description="Helical" evidence="6">
    <location>
        <begin position="75"/>
        <end position="96"/>
    </location>
</feature>
<keyword evidence="9" id="KW-1185">Reference proteome</keyword>
<evidence type="ECO:0000256" key="3">
    <source>
        <dbReference type="ARBA" id="ARBA00022989"/>
    </source>
</evidence>
<proteinExistence type="predicted"/>
<keyword evidence="3 6" id="KW-1133">Transmembrane helix</keyword>
<feature type="domain" description="O-antigen ligase-related" evidence="7">
    <location>
        <begin position="193"/>
        <end position="335"/>
    </location>
</feature>
<feature type="transmembrane region" description="Helical" evidence="6">
    <location>
        <begin position="6"/>
        <end position="30"/>
    </location>
</feature>
<evidence type="ECO:0000313" key="9">
    <source>
        <dbReference type="Proteomes" id="UP001595528"/>
    </source>
</evidence>
<evidence type="ECO:0000256" key="6">
    <source>
        <dbReference type="SAM" id="Phobius"/>
    </source>
</evidence>
<accession>A0ABV7L3V2</accession>
<evidence type="ECO:0000256" key="2">
    <source>
        <dbReference type="ARBA" id="ARBA00022692"/>
    </source>
</evidence>
<gene>
    <name evidence="8" type="ORF">ACFOGJ_18750</name>
</gene>
<dbReference type="Pfam" id="PF04932">
    <property type="entry name" value="Wzy_C"/>
    <property type="match status" value="1"/>
</dbReference>
<comment type="caution">
    <text evidence="8">The sequence shown here is derived from an EMBL/GenBank/DDBJ whole genome shotgun (WGS) entry which is preliminary data.</text>
</comment>
<dbReference type="InterPro" id="IPR007016">
    <property type="entry name" value="O-antigen_ligase-rel_domated"/>
</dbReference>
<feature type="transmembrane region" description="Helical" evidence="6">
    <location>
        <begin position="147"/>
        <end position="172"/>
    </location>
</feature>
<evidence type="ECO:0000256" key="1">
    <source>
        <dbReference type="ARBA" id="ARBA00004141"/>
    </source>
</evidence>
<keyword evidence="2 6" id="KW-0812">Transmembrane</keyword>
<feature type="transmembrane region" description="Helical" evidence="6">
    <location>
        <begin position="222"/>
        <end position="243"/>
    </location>
</feature>
<organism evidence="8 9">
    <name type="scientific">Marinibaculum pumilum</name>
    <dbReference type="NCBI Taxonomy" id="1766165"/>
    <lineage>
        <taxon>Bacteria</taxon>
        <taxon>Pseudomonadati</taxon>
        <taxon>Pseudomonadota</taxon>
        <taxon>Alphaproteobacteria</taxon>
        <taxon>Rhodospirillales</taxon>
        <taxon>Rhodospirillaceae</taxon>
        <taxon>Marinibaculum</taxon>
    </lineage>
</organism>
<name>A0ABV7L3V2_9PROT</name>
<feature type="transmembrane region" description="Helical" evidence="6">
    <location>
        <begin position="355"/>
        <end position="374"/>
    </location>
</feature>